<reference evidence="1" key="2">
    <citation type="submission" date="2023-08" db="EMBL/GenBank/DDBJ databases">
        <title>Identification and characterization of horizontal gene transfer across gut microbiota members of farm animals based on homology search.</title>
        <authorList>
            <person name="Schwarzerova J."/>
            <person name="Nykrynova M."/>
            <person name="Jureckova K."/>
            <person name="Cejkova D."/>
            <person name="Rychlik I."/>
        </authorList>
    </citation>
    <scope>NUCLEOTIDE SEQUENCE</scope>
    <source>
        <strain evidence="1">15_COKtk</strain>
    </source>
</reference>
<evidence type="ECO:0000313" key="2">
    <source>
        <dbReference type="Proteomes" id="UP001168505"/>
    </source>
</evidence>
<proteinExistence type="predicted"/>
<dbReference type="EMBL" id="JAUEIR010000004">
    <property type="protein sequence ID" value="MDN0069017.1"/>
    <property type="molecule type" value="Genomic_DNA"/>
</dbReference>
<reference evidence="1" key="1">
    <citation type="submission" date="2023-06" db="EMBL/GenBank/DDBJ databases">
        <authorList>
            <person name="Zeman M."/>
            <person name="Kubasova T."/>
            <person name="Jahodarova E."/>
            <person name="Nykrynova M."/>
            <person name="Rychlik I."/>
        </authorList>
    </citation>
    <scope>NUCLEOTIDE SEQUENCE</scope>
    <source>
        <strain evidence="1">15_COKtk</strain>
    </source>
</reference>
<dbReference type="Proteomes" id="UP001168505">
    <property type="component" value="Unassembled WGS sequence"/>
</dbReference>
<dbReference type="RefSeq" id="WP_289826921.1">
    <property type="nucleotide sequence ID" value="NZ_JAUEIR010000004.1"/>
</dbReference>
<dbReference type="InterPro" id="IPR016541">
    <property type="entry name" value="UCP008505"/>
</dbReference>
<protein>
    <submittedName>
        <fullName evidence="1">DUF4411 family protein</fullName>
    </submittedName>
</protein>
<accession>A0AAW7JRH1</accession>
<dbReference type="AlphaFoldDB" id="A0AAW7JRH1"/>
<dbReference type="Pfam" id="PF14367">
    <property type="entry name" value="DUF4411"/>
    <property type="match status" value="1"/>
</dbReference>
<comment type="caution">
    <text evidence="1">The sequence shown here is derived from an EMBL/GenBank/DDBJ whole genome shotgun (WGS) entry which is preliminary data.</text>
</comment>
<evidence type="ECO:0000313" key="1">
    <source>
        <dbReference type="EMBL" id="MDN0069017.1"/>
    </source>
</evidence>
<sequence length="182" mass="20963">MTPSSEAFLLDTNVFIEPKNTWYPFDVVPGYWDFLRMELGSKRVRSIVPVYEELQGHKDELSEWAKELGRNRFEDCVENAAVLERYLAVAAYVRSLEGNDQRQKRRSAIEGFLHEGVADPWLVAHASVYGETVVTHEVSRALRPTKVSLLDVCDHFEVRHIEVVPFLRKMSAAFELKRTVPL</sequence>
<name>A0AAW7JRH1_9ACTN</name>
<dbReference type="Gene3D" id="3.40.50.1010">
    <property type="entry name" value="5'-nuclease"/>
    <property type="match status" value="1"/>
</dbReference>
<gene>
    <name evidence="1" type="ORF">QVN40_04785</name>
</gene>
<organism evidence="1 2">
    <name type="scientific">Collinsella ihumii</name>
    <dbReference type="NCBI Taxonomy" id="1720204"/>
    <lineage>
        <taxon>Bacteria</taxon>
        <taxon>Bacillati</taxon>
        <taxon>Actinomycetota</taxon>
        <taxon>Coriobacteriia</taxon>
        <taxon>Coriobacteriales</taxon>
        <taxon>Coriobacteriaceae</taxon>
        <taxon>Collinsella</taxon>
    </lineage>
</organism>